<protein>
    <submittedName>
        <fullName evidence="1">Uncharacterized protein</fullName>
    </submittedName>
</protein>
<comment type="caution">
    <text evidence="1">The sequence shown here is derived from an EMBL/GenBank/DDBJ whole genome shotgun (WGS) entry which is preliminary data.</text>
</comment>
<organism evidence="1 2">
    <name type="scientific">Pseudomonas fluorescens HK44</name>
    <dbReference type="NCBI Taxonomy" id="1042209"/>
    <lineage>
        <taxon>Bacteria</taxon>
        <taxon>Pseudomonadati</taxon>
        <taxon>Pseudomonadota</taxon>
        <taxon>Gammaproteobacteria</taxon>
        <taxon>Pseudomonadales</taxon>
        <taxon>Pseudomonadaceae</taxon>
        <taxon>Pseudomonas</taxon>
    </lineage>
</organism>
<proteinExistence type="predicted"/>
<evidence type="ECO:0000313" key="2">
    <source>
        <dbReference type="Proteomes" id="UP000022611"/>
    </source>
</evidence>
<reference evidence="1 2" key="1">
    <citation type="journal article" date="2011" name="J. Bacteriol.">
        <title>Draft genome sequence of the polycyclic aromatic hydrocarbon-degrading, genetically engineered bioluminescent bioreporter Pseudomonas fluorescens HK44.</title>
        <authorList>
            <person name="Chauhan A."/>
            <person name="Layton A.C."/>
            <person name="Williams D.E."/>
            <person name="Smartt A.E."/>
            <person name="Ripp S."/>
            <person name="Karpinets T.V."/>
            <person name="Brown S.D."/>
            <person name="Sayler G.S."/>
        </authorList>
    </citation>
    <scope>NUCLEOTIDE SEQUENCE [LARGE SCALE GENOMIC DNA]</scope>
    <source>
        <strain evidence="1 2">HK44</strain>
    </source>
</reference>
<dbReference type="EMBL" id="AFOY02000015">
    <property type="protein sequence ID" value="EXF94117.1"/>
    <property type="molecule type" value="Genomic_DNA"/>
</dbReference>
<name>A0A010T9U9_PSEFL</name>
<evidence type="ECO:0000313" key="1">
    <source>
        <dbReference type="EMBL" id="EXF94117.1"/>
    </source>
</evidence>
<gene>
    <name evidence="1" type="ORF">HK44_007260</name>
</gene>
<accession>A0A010T9U9</accession>
<dbReference type="AlphaFoldDB" id="A0A010T9U9"/>
<dbReference type="HOGENOM" id="CLU_3172173_0_0_6"/>
<dbReference type="Proteomes" id="UP000022611">
    <property type="component" value="Unassembled WGS sequence"/>
</dbReference>
<sequence length="47" mass="5310">MVRIDLVERNEVLAVAAQGHARGIDELHRAHGIAFYAQQTLLRDQAR</sequence>